<feature type="domain" description="NlpC/P60" evidence="5">
    <location>
        <begin position="8"/>
        <end position="148"/>
    </location>
</feature>
<dbReference type="OrthoDB" id="6058745at2"/>
<keyword evidence="3" id="KW-0378">Hydrolase</keyword>
<dbReference type="GO" id="GO:0008234">
    <property type="term" value="F:cysteine-type peptidase activity"/>
    <property type="evidence" value="ECO:0007669"/>
    <property type="project" value="UniProtKB-KW"/>
</dbReference>
<keyword evidence="4" id="KW-0788">Thiol protease</keyword>
<gene>
    <name evidence="6" type="ORF">QV13_12510</name>
</gene>
<organism evidence="6 7">
    <name type="scientific">Mesorhizobium hungaricum</name>
    <dbReference type="NCBI Taxonomy" id="1566387"/>
    <lineage>
        <taxon>Bacteria</taxon>
        <taxon>Pseudomonadati</taxon>
        <taxon>Pseudomonadota</taxon>
        <taxon>Alphaproteobacteria</taxon>
        <taxon>Hyphomicrobiales</taxon>
        <taxon>Phyllobacteriaceae</taxon>
        <taxon>Mesorhizobium</taxon>
    </lineage>
</organism>
<keyword evidence="7" id="KW-1185">Reference proteome</keyword>
<evidence type="ECO:0000313" key="7">
    <source>
        <dbReference type="Proteomes" id="UP000094412"/>
    </source>
</evidence>
<reference evidence="6 7" key="1">
    <citation type="submission" date="2016-08" db="EMBL/GenBank/DDBJ databases">
        <title>Whole genome sequence of Mesorhizobium sp. strain UASWS1009 isolated from industrial sewage.</title>
        <authorList>
            <person name="Crovadore J."/>
            <person name="Calmin G."/>
            <person name="Chablais R."/>
            <person name="Cochard B."/>
            <person name="Lefort F."/>
        </authorList>
    </citation>
    <scope>NUCLEOTIDE SEQUENCE [LARGE SCALE GENOMIC DNA]</scope>
    <source>
        <strain evidence="6 7">UASWS1009</strain>
    </source>
</reference>
<evidence type="ECO:0000256" key="3">
    <source>
        <dbReference type="ARBA" id="ARBA00022801"/>
    </source>
</evidence>
<name>A0A1C2DS46_9HYPH</name>
<dbReference type="SUPFAM" id="SSF54001">
    <property type="entry name" value="Cysteine proteinases"/>
    <property type="match status" value="1"/>
</dbReference>
<dbReference type="InterPro" id="IPR000064">
    <property type="entry name" value="NLP_P60_dom"/>
</dbReference>
<dbReference type="NCBIfam" id="TIGR02219">
    <property type="entry name" value="phage_NlpC_fam"/>
    <property type="match status" value="1"/>
</dbReference>
<dbReference type="Proteomes" id="UP000094412">
    <property type="component" value="Unassembled WGS sequence"/>
</dbReference>
<dbReference type="STRING" id="1566387.QV13_12510"/>
<proteinExistence type="inferred from homology"/>
<evidence type="ECO:0000256" key="2">
    <source>
        <dbReference type="ARBA" id="ARBA00022670"/>
    </source>
</evidence>
<evidence type="ECO:0000256" key="4">
    <source>
        <dbReference type="ARBA" id="ARBA00022807"/>
    </source>
</evidence>
<dbReference type="InterPro" id="IPR038765">
    <property type="entry name" value="Papain-like_cys_pep_sf"/>
</dbReference>
<dbReference type="RefSeq" id="WP_024922171.1">
    <property type="nucleotide sequence ID" value="NZ_MDEO01000032.1"/>
</dbReference>
<dbReference type="EMBL" id="MDEO01000032">
    <property type="protein sequence ID" value="OCX17574.1"/>
    <property type="molecule type" value="Genomic_DNA"/>
</dbReference>
<comment type="caution">
    <text evidence="6">The sequence shown here is derived from an EMBL/GenBank/DDBJ whole genome shotgun (WGS) entry which is preliminary data.</text>
</comment>
<dbReference type="AlphaFoldDB" id="A0A1C2DS46"/>
<dbReference type="Pfam" id="PF00877">
    <property type="entry name" value="NLPC_P60"/>
    <property type="match status" value="1"/>
</dbReference>
<comment type="similarity">
    <text evidence="1">Belongs to the peptidase C40 family.</text>
</comment>
<dbReference type="InterPro" id="IPR011929">
    <property type="entry name" value="Phage_pept_NlpC/P60"/>
</dbReference>
<dbReference type="GO" id="GO:0006508">
    <property type="term" value="P:proteolysis"/>
    <property type="evidence" value="ECO:0007669"/>
    <property type="project" value="UniProtKB-KW"/>
</dbReference>
<accession>A0A1C2DS46</accession>
<evidence type="ECO:0000259" key="5">
    <source>
        <dbReference type="PROSITE" id="PS51935"/>
    </source>
</evidence>
<protein>
    <submittedName>
        <fullName evidence="6">Peptidase P60</fullName>
    </submittedName>
</protein>
<dbReference type="PROSITE" id="PS51935">
    <property type="entry name" value="NLPC_P60"/>
    <property type="match status" value="1"/>
</dbReference>
<evidence type="ECO:0000313" key="6">
    <source>
        <dbReference type="EMBL" id="OCX17574.1"/>
    </source>
</evidence>
<dbReference type="Gene3D" id="3.90.1720.10">
    <property type="entry name" value="endopeptidase domain like (from Nostoc punctiforme)"/>
    <property type="match status" value="1"/>
</dbReference>
<sequence>MVRPSSDEVFRAAIVAEARGWIGTPYRHQASLKGIGADCIGLVRGVWRAFHGEDPEPLPAYSGDWAETTGEETLLDAAHRHFTAVPVAAMRPGDVLVFRWRPSLPAKHCGFLVEPERLLHAYQSAGVVAEGWLAPQWRARIAGVFCLPGRA</sequence>
<keyword evidence="2" id="KW-0645">Protease</keyword>
<evidence type="ECO:0000256" key="1">
    <source>
        <dbReference type="ARBA" id="ARBA00007074"/>
    </source>
</evidence>